<evidence type="ECO:0000313" key="2">
    <source>
        <dbReference type="Proteomes" id="UP001157502"/>
    </source>
</evidence>
<dbReference type="Proteomes" id="UP001157502">
    <property type="component" value="Chromosome 10"/>
</dbReference>
<keyword evidence="2" id="KW-1185">Reference proteome</keyword>
<proteinExistence type="predicted"/>
<comment type="caution">
    <text evidence="1">The sequence shown here is derived from an EMBL/GenBank/DDBJ whole genome shotgun (WGS) entry which is preliminary data.</text>
</comment>
<evidence type="ECO:0000313" key="1">
    <source>
        <dbReference type="EMBL" id="KAJ8006210.1"/>
    </source>
</evidence>
<dbReference type="EMBL" id="CM055737">
    <property type="protein sequence ID" value="KAJ8006210.1"/>
    <property type="molecule type" value="Genomic_DNA"/>
</dbReference>
<protein>
    <submittedName>
        <fullName evidence="1">Uncharacterized protein</fullName>
    </submittedName>
</protein>
<gene>
    <name evidence="1" type="ORF">DPEC_G00125910</name>
</gene>
<organism evidence="1 2">
    <name type="scientific">Dallia pectoralis</name>
    <name type="common">Alaska blackfish</name>
    <dbReference type="NCBI Taxonomy" id="75939"/>
    <lineage>
        <taxon>Eukaryota</taxon>
        <taxon>Metazoa</taxon>
        <taxon>Chordata</taxon>
        <taxon>Craniata</taxon>
        <taxon>Vertebrata</taxon>
        <taxon>Euteleostomi</taxon>
        <taxon>Actinopterygii</taxon>
        <taxon>Neopterygii</taxon>
        <taxon>Teleostei</taxon>
        <taxon>Protacanthopterygii</taxon>
        <taxon>Esociformes</taxon>
        <taxon>Umbridae</taxon>
        <taxon>Dallia</taxon>
    </lineage>
</organism>
<reference evidence="1" key="1">
    <citation type="submission" date="2021-05" db="EMBL/GenBank/DDBJ databases">
        <authorList>
            <person name="Pan Q."/>
            <person name="Jouanno E."/>
            <person name="Zahm M."/>
            <person name="Klopp C."/>
            <person name="Cabau C."/>
            <person name="Louis A."/>
            <person name="Berthelot C."/>
            <person name="Parey E."/>
            <person name="Roest Crollius H."/>
            <person name="Montfort J."/>
            <person name="Robinson-Rechavi M."/>
            <person name="Bouchez O."/>
            <person name="Lampietro C."/>
            <person name="Lopez Roques C."/>
            <person name="Donnadieu C."/>
            <person name="Postlethwait J."/>
            <person name="Bobe J."/>
            <person name="Dillon D."/>
            <person name="Chandos A."/>
            <person name="von Hippel F."/>
            <person name="Guiguen Y."/>
        </authorList>
    </citation>
    <scope>NUCLEOTIDE SEQUENCE</scope>
    <source>
        <strain evidence="1">YG-Jan2019</strain>
    </source>
</reference>
<name>A0ACC2GRN1_DALPE</name>
<sequence length="88" mass="10535">MLNLEELYNMNRLDVTPYSLQRYFYRLKVSKVPLWQNKTFCEIMDFLSSKVLPKYEDYLHKAGLESESRPEPQECFLLSDIFNDSADE</sequence>
<accession>A0ACC2GRN1</accession>